<evidence type="ECO:0000259" key="5">
    <source>
        <dbReference type="PROSITE" id="PS50893"/>
    </source>
</evidence>
<dbReference type="PROSITE" id="PS50893">
    <property type="entry name" value="ABC_TRANSPORTER_2"/>
    <property type="match status" value="1"/>
</dbReference>
<dbReference type="InterPro" id="IPR027417">
    <property type="entry name" value="P-loop_NTPase"/>
</dbReference>
<accession>A0A971S069</accession>
<reference evidence="6" key="1">
    <citation type="journal article" date="2020" name="Biotechnol. Biofuels">
        <title>New insights from the biogas microbiome by comprehensive genome-resolved metagenomics of nearly 1600 species originating from multiple anaerobic digesters.</title>
        <authorList>
            <person name="Campanaro S."/>
            <person name="Treu L."/>
            <person name="Rodriguez-R L.M."/>
            <person name="Kovalovszki A."/>
            <person name="Ziels R.M."/>
            <person name="Maus I."/>
            <person name="Zhu X."/>
            <person name="Kougias P.G."/>
            <person name="Basile A."/>
            <person name="Luo G."/>
            <person name="Schluter A."/>
            <person name="Konstantinidis K.T."/>
            <person name="Angelidaki I."/>
        </authorList>
    </citation>
    <scope>NUCLEOTIDE SEQUENCE</scope>
    <source>
        <strain evidence="6">AS06rmzACSIP_7</strain>
    </source>
</reference>
<dbReference type="CDD" id="cd03255">
    <property type="entry name" value="ABC_MJ0796_LolCDE_FtsE"/>
    <property type="match status" value="1"/>
</dbReference>
<dbReference type="InterPro" id="IPR017871">
    <property type="entry name" value="ABC_transporter-like_CS"/>
</dbReference>
<dbReference type="EMBL" id="JAAYEE010000088">
    <property type="protein sequence ID" value="NLW34863.1"/>
    <property type="molecule type" value="Genomic_DNA"/>
</dbReference>
<dbReference type="Pfam" id="PF00005">
    <property type="entry name" value="ABC_tran"/>
    <property type="match status" value="1"/>
</dbReference>
<dbReference type="InterPro" id="IPR015854">
    <property type="entry name" value="ABC_transpr_LolD-like"/>
</dbReference>
<keyword evidence="1" id="KW-0813">Transport</keyword>
<dbReference type="GO" id="GO:0022857">
    <property type="term" value="F:transmembrane transporter activity"/>
    <property type="evidence" value="ECO:0007669"/>
    <property type="project" value="TreeGrafter"/>
</dbReference>
<organism evidence="6 7">
    <name type="scientific">Syntrophorhabdus aromaticivorans</name>
    <dbReference type="NCBI Taxonomy" id="328301"/>
    <lineage>
        <taxon>Bacteria</taxon>
        <taxon>Pseudomonadati</taxon>
        <taxon>Thermodesulfobacteriota</taxon>
        <taxon>Syntrophorhabdia</taxon>
        <taxon>Syntrophorhabdales</taxon>
        <taxon>Syntrophorhabdaceae</taxon>
        <taxon>Syntrophorhabdus</taxon>
    </lineage>
</organism>
<evidence type="ECO:0000313" key="6">
    <source>
        <dbReference type="EMBL" id="NLW34863.1"/>
    </source>
</evidence>
<keyword evidence="2" id="KW-0547">Nucleotide-binding</keyword>
<dbReference type="GO" id="GO:0005886">
    <property type="term" value="C:plasma membrane"/>
    <property type="evidence" value="ECO:0007669"/>
    <property type="project" value="TreeGrafter"/>
</dbReference>
<dbReference type="PANTHER" id="PTHR24220:SF452">
    <property type="entry name" value="ABC TRANSPORTER ATP-BINDING PROTEIN"/>
    <property type="match status" value="1"/>
</dbReference>
<evidence type="ECO:0000256" key="3">
    <source>
        <dbReference type="ARBA" id="ARBA00022840"/>
    </source>
</evidence>
<dbReference type="GO" id="GO:0098796">
    <property type="term" value="C:membrane protein complex"/>
    <property type="evidence" value="ECO:0007669"/>
    <property type="project" value="UniProtKB-ARBA"/>
</dbReference>
<dbReference type="SUPFAM" id="SSF52540">
    <property type="entry name" value="P-loop containing nucleoside triphosphate hydrolases"/>
    <property type="match status" value="1"/>
</dbReference>
<dbReference type="FunFam" id="3.40.50.300:FF:000032">
    <property type="entry name" value="Export ABC transporter ATP-binding protein"/>
    <property type="match status" value="1"/>
</dbReference>
<dbReference type="SMART" id="SM00382">
    <property type="entry name" value="AAA"/>
    <property type="match status" value="1"/>
</dbReference>
<evidence type="ECO:0000256" key="2">
    <source>
        <dbReference type="ARBA" id="ARBA00022741"/>
    </source>
</evidence>
<dbReference type="InterPro" id="IPR003439">
    <property type="entry name" value="ABC_transporter-like_ATP-bd"/>
</dbReference>
<proteinExistence type="inferred from homology"/>
<name>A0A971S069_9BACT</name>
<evidence type="ECO:0000313" key="7">
    <source>
        <dbReference type="Proteomes" id="UP000777265"/>
    </source>
</evidence>
<protein>
    <submittedName>
        <fullName evidence="6">ABC transporter ATP-binding protein</fullName>
    </submittedName>
</protein>
<dbReference type="Gene3D" id="3.40.50.300">
    <property type="entry name" value="P-loop containing nucleotide triphosphate hydrolases"/>
    <property type="match status" value="1"/>
</dbReference>
<dbReference type="PROSITE" id="PS00211">
    <property type="entry name" value="ABC_TRANSPORTER_1"/>
    <property type="match status" value="1"/>
</dbReference>
<comment type="similarity">
    <text evidence="4">Belongs to the ABC transporter superfamily. Macrolide exporter (TC 3.A.1.122) family.</text>
</comment>
<comment type="caution">
    <text evidence="6">The sequence shown here is derived from an EMBL/GenBank/DDBJ whole genome shotgun (WGS) entry which is preliminary data.</text>
</comment>
<dbReference type="InterPro" id="IPR003593">
    <property type="entry name" value="AAA+_ATPase"/>
</dbReference>
<evidence type="ECO:0000256" key="1">
    <source>
        <dbReference type="ARBA" id="ARBA00022448"/>
    </source>
</evidence>
<reference evidence="6" key="2">
    <citation type="submission" date="2020-01" db="EMBL/GenBank/DDBJ databases">
        <authorList>
            <person name="Campanaro S."/>
        </authorList>
    </citation>
    <scope>NUCLEOTIDE SEQUENCE</scope>
    <source>
        <strain evidence="6">AS06rmzACSIP_7</strain>
    </source>
</reference>
<evidence type="ECO:0000256" key="4">
    <source>
        <dbReference type="ARBA" id="ARBA00038388"/>
    </source>
</evidence>
<dbReference type="Proteomes" id="UP000777265">
    <property type="component" value="Unassembled WGS sequence"/>
</dbReference>
<feature type="domain" description="ABC transporter" evidence="5">
    <location>
        <begin position="8"/>
        <end position="231"/>
    </location>
</feature>
<dbReference type="GO" id="GO:0005524">
    <property type="term" value="F:ATP binding"/>
    <property type="evidence" value="ECO:0007669"/>
    <property type="project" value="UniProtKB-KW"/>
</dbReference>
<dbReference type="GO" id="GO:0016887">
    <property type="term" value="F:ATP hydrolysis activity"/>
    <property type="evidence" value="ECO:0007669"/>
    <property type="project" value="InterPro"/>
</dbReference>
<dbReference type="PANTHER" id="PTHR24220">
    <property type="entry name" value="IMPORT ATP-BINDING PROTEIN"/>
    <property type="match status" value="1"/>
</dbReference>
<dbReference type="InterPro" id="IPR017911">
    <property type="entry name" value="MacB-like_ATP-bd"/>
</dbReference>
<sequence length="231" mass="25277">MENKTPIVEVRHVSKSYHRGNQIIPVLQDITFDIGDGEFLALMGPSGSGKSTLLNLIAGIDKVDTGTIRVGGIDITTLSETDLARWRSVNVGFIFQFYNLIPVLSAFENVELPLLLTSLPKAERRAHVETALGVVNLLDRMDHYPKQLSGGQQQRVAIARAIVTDPTILVADEPTGDLDRVSTEEIMELMDGLNTGSGKTIIMVTHDPRAARKAHHIRNLDKGVLNSDAHP</sequence>
<dbReference type="AlphaFoldDB" id="A0A971S069"/>
<keyword evidence="3 6" id="KW-0067">ATP-binding</keyword>
<gene>
    <name evidence="6" type="ORF">GXY80_05190</name>
</gene>